<protein>
    <submittedName>
        <fullName evidence="1">Uncharacterized protein</fullName>
    </submittedName>
</protein>
<proteinExistence type="predicted"/>
<evidence type="ECO:0000313" key="2">
    <source>
        <dbReference type="Proteomes" id="UP000183365"/>
    </source>
</evidence>
<accession>A0A1L0B9I0</accession>
<name>A0A1L0B9I0_9ASCO</name>
<keyword evidence="2" id="KW-1185">Reference proteome</keyword>
<dbReference type="VEuPathDB" id="FungiDB:HGUI_04012"/>
<reference evidence="2" key="1">
    <citation type="submission" date="2016-11" db="EMBL/GenBank/DDBJ databases">
        <authorList>
            <person name="Guldener U."/>
        </authorList>
    </citation>
    <scope>NUCLEOTIDE SEQUENCE [LARGE SCALE GENOMIC DNA]</scope>
</reference>
<sequence length="636" mass="73701">MKLQFTLNKLTDHESTKTFKLFLRLLTILRFYTAAQTSHSAGDNNDGEHIVIKFFEQSIYLSTCSLNESEKVDENHINTMNIKLNITKFFKNYKFSTNNKNKDHEKFILIKVNLKNLINILKKYDQIINYKNFIFNDSKLTSNTNNNENGGMVGFRLGNANANANTSNISGNVYEQKPTAQPYNASMNNFMKDMLKWNELKKSKADMESKTPDMFGDITFKLIKIPKEWNIKEDKNNPSMIGLSCWNISYSEYILNTNHLNAKKSIKRNRFGFNINNENLTHTDSYESDILDDPDVNYVTSKLKDKYSIILHDFKIPIKLVSIHNDAKYRFENINNLINNELGDDGRIYALPKLVSSYNIDYHHDDMNDDEGNSSMDGSKFNLLLRRSLRFDSKFGLLIKFTGDSKSASNYFESYRLLTKSQYTHNTNTESIDKSDSFESSSFKILINDFKNPDSSNFHIELNWNKNISCLKINNGKSDRDFSRRNSASSYGNYKSFNISYASSQYPGSEIEDDESKLNNSANNRSMTKSLAYESDRLDSQHMNYSMANKSINNIEENDGEILQGDRILITNSDWKYFQKCYESLVDCQMYVHIGKLPDRIGKFCLINTVVPMENTDYDSQDEVKLMEFHYYIKGI</sequence>
<evidence type="ECO:0000313" key="1">
    <source>
        <dbReference type="EMBL" id="SGZ41811.1"/>
    </source>
</evidence>
<organism evidence="1 2">
    <name type="scientific">Hanseniaspora guilliermondii</name>
    <dbReference type="NCBI Taxonomy" id="56406"/>
    <lineage>
        <taxon>Eukaryota</taxon>
        <taxon>Fungi</taxon>
        <taxon>Dikarya</taxon>
        <taxon>Ascomycota</taxon>
        <taxon>Saccharomycotina</taxon>
        <taxon>Saccharomycetes</taxon>
        <taxon>Saccharomycodales</taxon>
        <taxon>Saccharomycodaceae</taxon>
        <taxon>Hanseniaspora</taxon>
    </lineage>
</organism>
<dbReference type="Proteomes" id="UP000183365">
    <property type="component" value="Unassembled WGS sequence"/>
</dbReference>
<dbReference type="OrthoDB" id="3972599at2759"/>
<dbReference type="EMBL" id="FQNF01000165">
    <property type="protein sequence ID" value="SGZ41811.1"/>
    <property type="molecule type" value="Genomic_DNA"/>
</dbReference>
<dbReference type="AlphaFoldDB" id="A0A1L0B9I0"/>
<gene>
    <name evidence="1" type="ORF">HGUI_04012</name>
</gene>